<protein>
    <submittedName>
        <fullName evidence="2">Uncharacterized protein</fullName>
    </submittedName>
</protein>
<reference evidence="2 3" key="1">
    <citation type="submission" date="2024-01" db="EMBL/GenBank/DDBJ databases">
        <authorList>
            <person name="Waweru B."/>
        </authorList>
    </citation>
    <scope>NUCLEOTIDE SEQUENCE [LARGE SCALE GENOMIC DNA]</scope>
</reference>
<dbReference type="EMBL" id="CAWUPB010001173">
    <property type="protein sequence ID" value="CAK7347727.1"/>
    <property type="molecule type" value="Genomic_DNA"/>
</dbReference>
<accession>A0AAV1SBE2</accession>
<dbReference type="Proteomes" id="UP001314170">
    <property type="component" value="Unassembled WGS sequence"/>
</dbReference>
<organism evidence="2 3">
    <name type="scientific">Dovyalis caffra</name>
    <dbReference type="NCBI Taxonomy" id="77055"/>
    <lineage>
        <taxon>Eukaryota</taxon>
        <taxon>Viridiplantae</taxon>
        <taxon>Streptophyta</taxon>
        <taxon>Embryophyta</taxon>
        <taxon>Tracheophyta</taxon>
        <taxon>Spermatophyta</taxon>
        <taxon>Magnoliopsida</taxon>
        <taxon>eudicotyledons</taxon>
        <taxon>Gunneridae</taxon>
        <taxon>Pentapetalae</taxon>
        <taxon>rosids</taxon>
        <taxon>fabids</taxon>
        <taxon>Malpighiales</taxon>
        <taxon>Salicaceae</taxon>
        <taxon>Flacourtieae</taxon>
        <taxon>Dovyalis</taxon>
    </lineage>
</organism>
<dbReference type="AlphaFoldDB" id="A0AAV1SBE2"/>
<gene>
    <name evidence="2" type="ORF">DCAF_LOCUS20415</name>
</gene>
<evidence type="ECO:0000256" key="1">
    <source>
        <dbReference type="SAM" id="MobiDB-lite"/>
    </source>
</evidence>
<proteinExistence type="predicted"/>
<keyword evidence="3" id="KW-1185">Reference proteome</keyword>
<name>A0AAV1SBE2_9ROSI</name>
<evidence type="ECO:0000313" key="2">
    <source>
        <dbReference type="EMBL" id="CAK7347727.1"/>
    </source>
</evidence>
<feature type="region of interest" description="Disordered" evidence="1">
    <location>
        <begin position="1"/>
        <end position="23"/>
    </location>
</feature>
<comment type="caution">
    <text evidence="2">The sequence shown here is derived from an EMBL/GenBank/DDBJ whole genome shotgun (WGS) entry which is preliminary data.</text>
</comment>
<evidence type="ECO:0000313" key="3">
    <source>
        <dbReference type="Proteomes" id="UP001314170"/>
    </source>
</evidence>
<sequence length="128" mass="14620">MKDYEGNRVRDRDKTEEPKKSENLKIMGTSIGHVPEATYMLSFCNRTLSSLNWLTLACYATWQVGGVYEEARCPRNRQNLNRVPTFLQILMQRMLTSLGLLSKNGLTASVSYPQYVKRITNKKVTPGT</sequence>